<reference evidence="4 5" key="1">
    <citation type="submission" date="2015-03" db="EMBL/GenBank/DDBJ databases">
        <title>Draft genome sequence of Luteibacter yeojuensis strain SU11.</title>
        <authorList>
            <person name="Sulaiman J."/>
            <person name="Priya K."/>
            <person name="Chan K.-G."/>
        </authorList>
    </citation>
    <scope>NUCLEOTIDE SEQUENCE [LARGE SCALE GENOMIC DNA]</scope>
    <source>
        <strain evidence="4 5">SU11</strain>
    </source>
</reference>
<dbReference type="OrthoDB" id="9804872at2"/>
<evidence type="ECO:0000313" key="5">
    <source>
        <dbReference type="Proteomes" id="UP000033651"/>
    </source>
</evidence>
<dbReference type="EMBL" id="JZRB01000003">
    <property type="protein sequence ID" value="KJV36907.1"/>
    <property type="molecule type" value="Genomic_DNA"/>
</dbReference>
<keyword evidence="2" id="KW-0732">Signal</keyword>
<dbReference type="SUPFAM" id="SSF54001">
    <property type="entry name" value="Cysteine proteinases"/>
    <property type="match status" value="1"/>
</dbReference>
<organism evidence="4 5">
    <name type="scientific">Luteibacter yeojuensis</name>
    <dbReference type="NCBI Taxonomy" id="345309"/>
    <lineage>
        <taxon>Bacteria</taxon>
        <taxon>Pseudomonadati</taxon>
        <taxon>Pseudomonadota</taxon>
        <taxon>Gammaproteobacteria</taxon>
        <taxon>Lysobacterales</taxon>
        <taxon>Rhodanobacteraceae</taxon>
        <taxon>Luteibacter</taxon>
    </lineage>
</organism>
<feature type="compositionally biased region" description="Basic and acidic residues" evidence="1">
    <location>
        <begin position="300"/>
        <end position="312"/>
    </location>
</feature>
<evidence type="ECO:0000259" key="3">
    <source>
        <dbReference type="SMART" id="SM00460"/>
    </source>
</evidence>
<dbReference type="Gene3D" id="3.10.620.30">
    <property type="match status" value="1"/>
</dbReference>
<feature type="signal peptide" evidence="2">
    <location>
        <begin position="1"/>
        <end position="20"/>
    </location>
</feature>
<dbReference type="Proteomes" id="UP000033651">
    <property type="component" value="Unassembled WGS sequence"/>
</dbReference>
<dbReference type="Pfam" id="PF01841">
    <property type="entry name" value="Transglut_core"/>
    <property type="match status" value="1"/>
</dbReference>
<feature type="domain" description="Transglutaminase-like" evidence="3">
    <location>
        <begin position="369"/>
        <end position="435"/>
    </location>
</feature>
<evidence type="ECO:0000256" key="1">
    <source>
        <dbReference type="SAM" id="MobiDB-lite"/>
    </source>
</evidence>
<keyword evidence="5" id="KW-1185">Reference proteome</keyword>
<dbReference type="AlphaFoldDB" id="A0A0F3L105"/>
<evidence type="ECO:0000256" key="2">
    <source>
        <dbReference type="SAM" id="SignalP"/>
    </source>
</evidence>
<dbReference type="SMART" id="SM00460">
    <property type="entry name" value="TGc"/>
    <property type="match status" value="1"/>
</dbReference>
<feature type="region of interest" description="Disordered" evidence="1">
    <location>
        <begin position="295"/>
        <end position="316"/>
    </location>
</feature>
<dbReference type="PANTHER" id="PTHR33490">
    <property type="entry name" value="BLR5614 PROTEIN-RELATED"/>
    <property type="match status" value="1"/>
</dbReference>
<dbReference type="InterPro" id="IPR002931">
    <property type="entry name" value="Transglutaminase-like"/>
</dbReference>
<gene>
    <name evidence="4" type="ORF">VI08_01520</name>
</gene>
<dbReference type="RefSeq" id="WP_045827780.1">
    <property type="nucleotide sequence ID" value="NZ_JZRB01000003.1"/>
</dbReference>
<protein>
    <recommendedName>
        <fullName evidence="3">Transglutaminase-like domain-containing protein</fullName>
    </recommendedName>
</protein>
<feature type="chain" id="PRO_5002463706" description="Transglutaminase-like domain-containing protein" evidence="2">
    <location>
        <begin position="21"/>
        <end position="518"/>
    </location>
</feature>
<comment type="caution">
    <text evidence="4">The sequence shown here is derived from an EMBL/GenBank/DDBJ whole genome shotgun (WGS) entry which is preliminary data.</text>
</comment>
<sequence>MRVRCTVLAACLAAVPAAHATDTWMSVMLDGQKVGKVHIQRDVDADRVTTVQSMDMRVNRFNTPLVTHADATLVESATGAPISFSTKTGQGTQLVDIDAELHGPGVFQVATNVGGQTKVALLQWPEGAFMPEGQRLDIRRHGFVPGTTYSQRVFQPGRQQVADVEVTVVGDELVDLPGGVERLHHLRQVLAGSKGSQWTETWVDDQGNIRRSISPLYAFRLEMAACDEACAKAPDQDVDVLRKTMAVSPRLIPGNVRYAPIRYVVGVKGNHLNPFLDTDDQDVRKVADGLYEVDVGGNRHHGDEPGPTRDDTLPNPWVQSDAPEIRDAARKIVGSATTPLNQMRRLRSWTSDHLRDKGLDVGYATALDTLRDLNGDCTEHAVLLAAFARSLGIPARVVTGIVYADRYAGANRVFIPHAWVQAWVDERWQNFDSALTRYDTTHIAMGAGSGDPWRFFAATATLGSLRFDRVTPTSALMDMPPPSPNWQPSMPQNMPQGIPAQDRAPSAPPAGGGGGGKR</sequence>
<dbReference type="InterPro" id="IPR038765">
    <property type="entry name" value="Papain-like_cys_pep_sf"/>
</dbReference>
<dbReference type="PATRIC" id="fig|345309.4.peg.2173"/>
<feature type="region of interest" description="Disordered" evidence="1">
    <location>
        <begin position="473"/>
        <end position="518"/>
    </location>
</feature>
<name>A0A0F3L105_9GAMM</name>
<proteinExistence type="predicted"/>
<evidence type="ECO:0000313" key="4">
    <source>
        <dbReference type="EMBL" id="KJV36907.1"/>
    </source>
</evidence>
<accession>A0A0F3L105</accession>